<evidence type="ECO:0000313" key="7">
    <source>
        <dbReference type="EMBL" id="CAH1969830.1"/>
    </source>
</evidence>
<dbReference type="PANTHER" id="PTHR13234">
    <property type="entry name" value="GAMMA-INTERFERON INDUCIBLE LYSOSOMAL THIOL REDUCTASE GILT"/>
    <property type="match status" value="1"/>
</dbReference>
<dbReference type="AlphaFoldDB" id="A0A9P0KCB1"/>
<protein>
    <recommendedName>
        <fullName evidence="9">Gamma-interferon-inducible lysosomal thiol reductase</fullName>
    </recommendedName>
</protein>
<keyword evidence="5" id="KW-0325">Glycoprotein</keyword>
<keyword evidence="8" id="KW-1185">Reference proteome</keyword>
<dbReference type="InterPro" id="IPR004911">
    <property type="entry name" value="Interferon-induced_GILT"/>
</dbReference>
<dbReference type="PANTHER" id="PTHR13234:SF8">
    <property type="entry name" value="GAMMA-INTERFERON-INDUCIBLE LYSOSOMAL THIOL REDUCTASE"/>
    <property type="match status" value="1"/>
</dbReference>
<reference evidence="7" key="1">
    <citation type="submission" date="2022-03" db="EMBL/GenBank/DDBJ databases">
        <authorList>
            <person name="Sayadi A."/>
        </authorList>
    </citation>
    <scope>NUCLEOTIDE SEQUENCE</scope>
</reference>
<keyword evidence="4 6" id="KW-0732">Signal</keyword>
<organism evidence="7 8">
    <name type="scientific">Acanthoscelides obtectus</name>
    <name type="common">Bean weevil</name>
    <name type="synonym">Bruchus obtectus</name>
    <dbReference type="NCBI Taxonomy" id="200917"/>
    <lineage>
        <taxon>Eukaryota</taxon>
        <taxon>Metazoa</taxon>
        <taxon>Ecdysozoa</taxon>
        <taxon>Arthropoda</taxon>
        <taxon>Hexapoda</taxon>
        <taxon>Insecta</taxon>
        <taxon>Pterygota</taxon>
        <taxon>Neoptera</taxon>
        <taxon>Endopterygota</taxon>
        <taxon>Coleoptera</taxon>
        <taxon>Polyphaga</taxon>
        <taxon>Cucujiformia</taxon>
        <taxon>Chrysomeloidea</taxon>
        <taxon>Chrysomelidae</taxon>
        <taxon>Bruchinae</taxon>
        <taxon>Bruchini</taxon>
        <taxon>Acanthoscelides</taxon>
    </lineage>
</organism>
<comment type="similarity">
    <text evidence="2">Belongs to the GILT family.</text>
</comment>
<evidence type="ECO:0000256" key="3">
    <source>
        <dbReference type="ARBA" id="ARBA00022525"/>
    </source>
</evidence>
<dbReference type="Proteomes" id="UP001152888">
    <property type="component" value="Unassembled WGS sequence"/>
</dbReference>
<gene>
    <name evidence="7" type="ORF">ACAOBT_LOCUS8581</name>
</gene>
<dbReference type="Pfam" id="PF03227">
    <property type="entry name" value="GILT"/>
    <property type="match status" value="1"/>
</dbReference>
<dbReference type="EMBL" id="CAKOFQ010006766">
    <property type="protein sequence ID" value="CAH1969830.1"/>
    <property type="molecule type" value="Genomic_DNA"/>
</dbReference>
<evidence type="ECO:0000256" key="6">
    <source>
        <dbReference type="SAM" id="SignalP"/>
    </source>
</evidence>
<keyword evidence="3" id="KW-0964">Secreted</keyword>
<evidence type="ECO:0000256" key="4">
    <source>
        <dbReference type="ARBA" id="ARBA00022729"/>
    </source>
</evidence>
<evidence type="ECO:0000313" key="8">
    <source>
        <dbReference type="Proteomes" id="UP001152888"/>
    </source>
</evidence>
<comment type="subcellular location">
    <subcellularLocation>
        <location evidence="1">Secreted</location>
    </subcellularLocation>
</comment>
<sequence length="216" mass="24340">MLLKAIIAVVLVTGTLSDTVKVSIYYEALCGDSIRFIAQQLHPNFPKLADYIDLDLVPYGKAVHSNIHGTYYFSCQHGPAECKGNVYQSCALSQNQGDRKNVEFVNCIMRRNPDHFVNVEKCARKHEFNIGKIRNCSRGVEGSELLAQNGEKTLQLEPVLSFVPTIIYNDVYSNQDHMQSLKDFAAVVCSKIEGDKPEICANKRLPRTSWGFFEIF</sequence>
<feature type="chain" id="PRO_5040347062" description="Gamma-interferon-inducible lysosomal thiol reductase" evidence="6">
    <location>
        <begin position="18"/>
        <end position="216"/>
    </location>
</feature>
<feature type="signal peptide" evidence="6">
    <location>
        <begin position="1"/>
        <end position="17"/>
    </location>
</feature>
<evidence type="ECO:0000256" key="5">
    <source>
        <dbReference type="ARBA" id="ARBA00023180"/>
    </source>
</evidence>
<evidence type="ECO:0000256" key="1">
    <source>
        <dbReference type="ARBA" id="ARBA00004613"/>
    </source>
</evidence>
<comment type="caution">
    <text evidence="7">The sequence shown here is derived from an EMBL/GenBank/DDBJ whole genome shotgun (WGS) entry which is preliminary data.</text>
</comment>
<dbReference type="OrthoDB" id="958254at2759"/>
<evidence type="ECO:0000256" key="2">
    <source>
        <dbReference type="ARBA" id="ARBA00005679"/>
    </source>
</evidence>
<proteinExistence type="inferred from homology"/>
<accession>A0A9P0KCB1</accession>
<dbReference type="GO" id="GO:0016671">
    <property type="term" value="F:oxidoreductase activity, acting on a sulfur group of donors, disulfide as acceptor"/>
    <property type="evidence" value="ECO:0007669"/>
    <property type="project" value="InterPro"/>
</dbReference>
<dbReference type="GO" id="GO:0005576">
    <property type="term" value="C:extracellular region"/>
    <property type="evidence" value="ECO:0007669"/>
    <property type="project" value="UniProtKB-SubCell"/>
</dbReference>
<evidence type="ECO:0008006" key="9">
    <source>
        <dbReference type="Google" id="ProtNLM"/>
    </source>
</evidence>
<name>A0A9P0KCB1_ACAOB</name>